<evidence type="ECO:0000259" key="1">
    <source>
        <dbReference type="Pfam" id="PF13472"/>
    </source>
</evidence>
<gene>
    <name evidence="2" type="ORF">M3N64_08125</name>
</gene>
<dbReference type="Pfam" id="PF13472">
    <property type="entry name" value="Lipase_GDSL_2"/>
    <property type="match status" value="1"/>
</dbReference>
<sequence length="234" mass="26685">MKVICFGDSVTRGIIFVHGRFRIIRENYPALLQKALGNDDEVINKGVFNDNSDLLVKRLDHDVLDEHPDLVLINIGGNDCNFHWDQVAKLPDSEHVPIVSLERYLTNISLMIRKISSSGALPVVLSLLPLDPARYYRSLIEHYSHSIGHWIGLCGGIEHWHGMYNRALKKLCRERDVKLIDIRTAFKKKGSFVELINEDGLHPTAKGYQALAEIVFEYIPDLKQCVRRMRALSS</sequence>
<feature type="domain" description="SGNH hydrolase-type esterase" evidence="1">
    <location>
        <begin position="5"/>
        <end position="210"/>
    </location>
</feature>
<organism evidence="2 3">
    <name type="scientific">Sporolactobacillus mangiferae</name>
    <dbReference type="NCBI Taxonomy" id="2940498"/>
    <lineage>
        <taxon>Bacteria</taxon>
        <taxon>Bacillati</taxon>
        <taxon>Bacillota</taxon>
        <taxon>Bacilli</taxon>
        <taxon>Bacillales</taxon>
        <taxon>Sporolactobacillaceae</taxon>
        <taxon>Sporolactobacillus</taxon>
    </lineage>
</organism>
<proteinExistence type="predicted"/>
<dbReference type="RefSeq" id="WP_249100846.1">
    <property type="nucleotide sequence ID" value="NZ_JAMAST010000007.1"/>
</dbReference>
<comment type="caution">
    <text evidence="2">The sequence shown here is derived from an EMBL/GenBank/DDBJ whole genome shotgun (WGS) entry which is preliminary data.</text>
</comment>
<dbReference type="InterPro" id="IPR036514">
    <property type="entry name" value="SGNH_hydro_sf"/>
</dbReference>
<dbReference type="Gene3D" id="3.40.50.1110">
    <property type="entry name" value="SGNH hydrolase"/>
    <property type="match status" value="1"/>
</dbReference>
<dbReference type="PANTHER" id="PTHR30383">
    <property type="entry name" value="THIOESTERASE 1/PROTEASE 1/LYSOPHOSPHOLIPASE L1"/>
    <property type="match status" value="1"/>
</dbReference>
<name>A0ABT0MAM5_9BACL</name>
<dbReference type="InterPro" id="IPR051532">
    <property type="entry name" value="Ester_Hydrolysis_Enzymes"/>
</dbReference>
<keyword evidence="3" id="KW-1185">Reference proteome</keyword>
<dbReference type="PANTHER" id="PTHR30383:SF5">
    <property type="entry name" value="SGNH HYDROLASE-TYPE ESTERASE DOMAIN-CONTAINING PROTEIN"/>
    <property type="match status" value="1"/>
</dbReference>
<dbReference type="InterPro" id="IPR013830">
    <property type="entry name" value="SGNH_hydro"/>
</dbReference>
<dbReference type="SUPFAM" id="SSF52266">
    <property type="entry name" value="SGNH hydrolase"/>
    <property type="match status" value="1"/>
</dbReference>
<evidence type="ECO:0000313" key="3">
    <source>
        <dbReference type="Proteomes" id="UP001203004"/>
    </source>
</evidence>
<dbReference type="Proteomes" id="UP001203004">
    <property type="component" value="Unassembled WGS sequence"/>
</dbReference>
<evidence type="ECO:0000313" key="2">
    <source>
        <dbReference type="EMBL" id="MCL1631917.1"/>
    </source>
</evidence>
<accession>A0ABT0MAM5</accession>
<dbReference type="EMBL" id="JAMAST010000007">
    <property type="protein sequence ID" value="MCL1631917.1"/>
    <property type="molecule type" value="Genomic_DNA"/>
</dbReference>
<protein>
    <submittedName>
        <fullName evidence="2">GDSL-type esterase/lipase family protein</fullName>
    </submittedName>
</protein>
<reference evidence="2 3" key="1">
    <citation type="submission" date="2022-05" db="EMBL/GenBank/DDBJ databases">
        <title>Sporolactobacillus sp nov CPB3-1, isolated from tree bark (Mangifera indica L.).</title>
        <authorList>
            <person name="Phuengjayaem S."/>
            <person name="Tanasupawat S."/>
        </authorList>
    </citation>
    <scope>NUCLEOTIDE SEQUENCE [LARGE SCALE GENOMIC DNA]</scope>
    <source>
        <strain evidence="2 3">CPB3-1</strain>
    </source>
</reference>